<sequence>MQTFITTPAPEIYYSDGPIKAGPILGFDYKDTKNVAYTLYNKNYGTFQRFQGFSILLDDATKSQSGDQLDFYIESDRGIPSYISIYNIVVTNNTRQRLYVTKAEMEKLGVGKFWLYGSITSGNRVYIISPRTLEFQKP</sequence>
<reference evidence="1" key="1">
    <citation type="submission" date="2017-12" db="EMBL/GenBank/DDBJ databases">
        <title>Pseudomonas sp. MS586 complete sequence.</title>
        <authorList>
            <person name="Lu S."/>
            <person name="Deng P."/>
        </authorList>
    </citation>
    <scope>NUCLEOTIDE SEQUENCE</scope>
    <source>
        <strain evidence="1">MS586</strain>
    </source>
</reference>
<accession>A0ABM5ZL48</accession>
<proteinExistence type="predicted"/>
<dbReference type="EMBL" id="CP014205">
    <property type="protein sequence ID" value="AMQ83356.1"/>
    <property type="molecule type" value="Genomic_DNA"/>
</dbReference>
<protein>
    <submittedName>
        <fullName evidence="1">Uncharacterized protein</fullName>
    </submittedName>
</protein>
<keyword evidence="2" id="KW-1185">Reference proteome</keyword>
<gene>
    <name evidence="1" type="ORF">AWU82_08570</name>
</gene>
<name>A0ABM5ZL48_9PSED</name>
<evidence type="ECO:0000313" key="2">
    <source>
        <dbReference type="Proteomes" id="UP000075187"/>
    </source>
</evidence>
<organism evidence="1 2">
    <name type="scientific">Pseudomonas glycinae</name>
    <dbReference type="NCBI Taxonomy" id="1785145"/>
    <lineage>
        <taxon>Bacteria</taxon>
        <taxon>Pseudomonadati</taxon>
        <taxon>Pseudomonadota</taxon>
        <taxon>Gammaproteobacteria</taxon>
        <taxon>Pseudomonadales</taxon>
        <taxon>Pseudomonadaceae</taxon>
        <taxon>Pseudomonas</taxon>
    </lineage>
</organism>
<dbReference type="Proteomes" id="UP000075187">
    <property type="component" value="Chromosome"/>
</dbReference>
<dbReference type="RefSeq" id="WP_064380172.1">
    <property type="nucleotide sequence ID" value="NZ_BQIG01000002.1"/>
</dbReference>
<evidence type="ECO:0000313" key="1">
    <source>
        <dbReference type="EMBL" id="AMQ83356.1"/>
    </source>
</evidence>